<evidence type="ECO:0008006" key="3">
    <source>
        <dbReference type="Google" id="ProtNLM"/>
    </source>
</evidence>
<organism evidence="1 2">
    <name type="scientific">Candidatus Sungbacteria bacterium RIFCSPHIGHO2_02_FULL_47_11</name>
    <dbReference type="NCBI Taxonomy" id="1802270"/>
    <lineage>
        <taxon>Bacteria</taxon>
        <taxon>Candidatus Sungiibacteriota</taxon>
    </lineage>
</organism>
<sequence>MFKKFFILKEANQRLPYVKKIVGEILEKGQRLRTLMAAVQDEAAVFAGEHVSDEIEVLMAELEALGCFYKDWNFQIGLVDFPAKIEGEEVLLCWKSDEPEILWYHSMEDGYAGRRPLPAEWLLGDAFKNS</sequence>
<dbReference type="EMBL" id="MHQI01000057">
    <property type="protein sequence ID" value="OGZ98746.1"/>
    <property type="molecule type" value="Genomic_DNA"/>
</dbReference>
<name>A0A1G2KH05_9BACT</name>
<dbReference type="PIRSF" id="PIRSF016498">
    <property type="entry name" value="UCP016498"/>
    <property type="match status" value="1"/>
</dbReference>
<comment type="caution">
    <text evidence="1">The sequence shown here is derived from an EMBL/GenBank/DDBJ whole genome shotgun (WGS) entry which is preliminary data.</text>
</comment>
<dbReference type="Proteomes" id="UP000179023">
    <property type="component" value="Unassembled WGS sequence"/>
</dbReference>
<proteinExistence type="predicted"/>
<gene>
    <name evidence="1" type="ORF">A3C07_04670</name>
</gene>
<protein>
    <recommendedName>
        <fullName evidence="3">DUF2203 domain-containing protein</fullName>
    </recommendedName>
</protein>
<reference evidence="1 2" key="1">
    <citation type="journal article" date="2016" name="Nat. Commun.">
        <title>Thousands of microbial genomes shed light on interconnected biogeochemical processes in an aquifer system.</title>
        <authorList>
            <person name="Anantharaman K."/>
            <person name="Brown C.T."/>
            <person name="Hug L.A."/>
            <person name="Sharon I."/>
            <person name="Castelle C.J."/>
            <person name="Probst A.J."/>
            <person name="Thomas B.C."/>
            <person name="Singh A."/>
            <person name="Wilkins M.J."/>
            <person name="Karaoz U."/>
            <person name="Brodie E.L."/>
            <person name="Williams K.H."/>
            <person name="Hubbard S.S."/>
            <person name="Banfield J.F."/>
        </authorList>
    </citation>
    <scope>NUCLEOTIDE SEQUENCE [LARGE SCALE GENOMIC DNA]</scope>
</reference>
<dbReference type="InterPro" id="IPR018699">
    <property type="entry name" value="DUF2203"/>
</dbReference>
<dbReference type="STRING" id="1802270.A3C07_04670"/>
<dbReference type="Pfam" id="PF09969">
    <property type="entry name" value="DUF2203"/>
    <property type="match status" value="1"/>
</dbReference>
<evidence type="ECO:0000313" key="2">
    <source>
        <dbReference type="Proteomes" id="UP000179023"/>
    </source>
</evidence>
<evidence type="ECO:0000313" key="1">
    <source>
        <dbReference type="EMBL" id="OGZ98746.1"/>
    </source>
</evidence>
<accession>A0A1G2KH05</accession>
<dbReference type="AlphaFoldDB" id="A0A1G2KH05"/>